<accession>A0ACC1KYP0</accession>
<evidence type="ECO:0000313" key="2">
    <source>
        <dbReference type="Proteomes" id="UP001140087"/>
    </source>
</evidence>
<reference evidence="1" key="1">
    <citation type="submission" date="2022-07" db="EMBL/GenBank/DDBJ databases">
        <title>Phylogenomic reconstructions and comparative analyses of Kickxellomycotina fungi.</title>
        <authorList>
            <person name="Reynolds N.K."/>
            <person name="Stajich J.E."/>
            <person name="Barry K."/>
            <person name="Grigoriev I.V."/>
            <person name="Crous P."/>
            <person name="Smith M.E."/>
        </authorList>
    </citation>
    <scope>NUCLEOTIDE SEQUENCE</scope>
    <source>
        <strain evidence="1">BCRC 34780</strain>
    </source>
</reference>
<sequence length="129" mass="12612">MGNIGSRLRKDSPGAEDAGPAKRPGVWRNLSKMGKSKPVDAGSDTPKTTDTAPMLAAVDLAGASLALDGYSVAGADTASSRHAAGAVARQSSGIVGGSTGGFHIAADVVPALGEIEDVGKLSVGPDAGS</sequence>
<dbReference type="EMBL" id="JANBUN010001571">
    <property type="protein sequence ID" value="KAJ2797558.1"/>
    <property type="molecule type" value="Genomic_DNA"/>
</dbReference>
<organism evidence="1 2">
    <name type="scientific">Coemansia helicoidea</name>
    <dbReference type="NCBI Taxonomy" id="1286919"/>
    <lineage>
        <taxon>Eukaryota</taxon>
        <taxon>Fungi</taxon>
        <taxon>Fungi incertae sedis</taxon>
        <taxon>Zoopagomycota</taxon>
        <taxon>Kickxellomycotina</taxon>
        <taxon>Kickxellomycetes</taxon>
        <taxon>Kickxellales</taxon>
        <taxon>Kickxellaceae</taxon>
        <taxon>Coemansia</taxon>
    </lineage>
</organism>
<gene>
    <name evidence="1" type="ORF">H4R21_004273</name>
</gene>
<protein>
    <submittedName>
        <fullName evidence="1">Uncharacterized protein</fullName>
    </submittedName>
</protein>
<evidence type="ECO:0000313" key="1">
    <source>
        <dbReference type="EMBL" id="KAJ2797558.1"/>
    </source>
</evidence>
<dbReference type="Proteomes" id="UP001140087">
    <property type="component" value="Unassembled WGS sequence"/>
</dbReference>
<name>A0ACC1KYP0_9FUNG</name>
<comment type="caution">
    <text evidence="1">The sequence shown here is derived from an EMBL/GenBank/DDBJ whole genome shotgun (WGS) entry which is preliminary data.</text>
</comment>
<keyword evidence="2" id="KW-1185">Reference proteome</keyword>
<proteinExistence type="predicted"/>